<organism evidence="2 3">
    <name type="scientific">Mycena alexandri</name>
    <dbReference type="NCBI Taxonomy" id="1745969"/>
    <lineage>
        <taxon>Eukaryota</taxon>
        <taxon>Fungi</taxon>
        <taxon>Dikarya</taxon>
        <taxon>Basidiomycota</taxon>
        <taxon>Agaricomycotina</taxon>
        <taxon>Agaricomycetes</taxon>
        <taxon>Agaricomycetidae</taxon>
        <taxon>Agaricales</taxon>
        <taxon>Marasmiineae</taxon>
        <taxon>Mycenaceae</taxon>
        <taxon>Mycena</taxon>
    </lineage>
</organism>
<dbReference type="PANTHER" id="PTHR31594">
    <property type="entry name" value="AIG1-TYPE G DOMAIN-CONTAINING PROTEIN"/>
    <property type="match status" value="1"/>
</dbReference>
<feature type="domain" description="SNTX MACPF/CDC-like" evidence="1">
    <location>
        <begin position="8"/>
        <end position="188"/>
    </location>
</feature>
<dbReference type="Proteomes" id="UP001218188">
    <property type="component" value="Unassembled WGS sequence"/>
</dbReference>
<comment type="caution">
    <text evidence="2">The sequence shown here is derived from an EMBL/GenBank/DDBJ whole genome shotgun (WGS) entry which is preliminary data.</text>
</comment>
<dbReference type="PANTHER" id="PTHR31594:SF14">
    <property type="entry name" value="FIBRONECTIN TYPE-III DOMAIN-CONTAINING PROTEIN"/>
    <property type="match status" value="1"/>
</dbReference>
<gene>
    <name evidence="2" type="ORF">C8F04DRAFT_1270749</name>
</gene>
<name>A0AAD6SAM9_9AGAR</name>
<dbReference type="InterPro" id="IPR056072">
    <property type="entry name" value="SNTX_MACPF/CDC-like_dom"/>
</dbReference>
<evidence type="ECO:0000313" key="2">
    <source>
        <dbReference type="EMBL" id="KAJ7024074.1"/>
    </source>
</evidence>
<dbReference type="InterPro" id="IPR052090">
    <property type="entry name" value="Cytolytic_pore-forming_toxin"/>
</dbReference>
<evidence type="ECO:0000259" key="1">
    <source>
        <dbReference type="Pfam" id="PF24674"/>
    </source>
</evidence>
<dbReference type="Pfam" id="PF24674">
    <property type="entry name" value="MACPF_SNTX"/>
    <property type="match status" value="1"/>
</dbReference>
<sequence>MQDTLEVNALGRPCELGQLYDIRNGRFLPGLFLFRPALIQPRVASAKRTKSCILEVKNFSDRSATLDISPTVSLDILCGTITATSTASYLSTSQDTAVSTTLAGVTKLRTSTKSFDILELMDNPGITSEKVLLALNATHVVTSITYGGNMVATLAATGKPSLKEGKMSAAGALEAIEGFKSIFTVGTTATIDSLEREKLGSSNLEVRLEADICLGDEGEMPTDPLAMIQLLKRSHTLVGEGIPCEVCLLPLQGLGYSLPTFRELAEADLNSLLDTYNRIFLLDSNRKWLCHAVESQRASFPTFAAHAHARSAAVTKLVHVARDRLRKYVHQYRSANDGVEKAADFIESTNAVFEAATREYAEDRNSWQIFEDYLSIAKSRGVPFFQVCDIARNMDYVVGTNVLAVVLVPEEVEWVPMVAFYRDARGELHKRRQSIEQGMANEGAVAGKTKWMSIYLDPLCDETLLRFDDRVGAVKTAVQLARHVAQI</sequence>
<protein>
    <recommendedName>
        <fullName evidence="1">SNTX MACPF/CDC-like domain-containing protein</fullName>
    </recommendedName>
</protein>
<dbReference type="EMBL" id="JARJCM010000176">
    <property type="protein sequence ID" value="KAJ7024074.1"/>
    <property type="molecule type" value="Genomic_DNA"/>
</dbReference>
<dbReference type="AlphaFoldDB" id="A0AAD6SAM9"/>
<reference evidence="2" key="1">
    <citation type="submission" date="2023-03" db="EMBL/GenBank/DDBJ databases">
        <title>Massive genome expansion in bonnet fungi (Mycena s.s.) driven by repeated elements and novel gene families across ecological guilds.</title>
        <authorList>
            <consortium name="Lawrence Berkeley National Laboratory"/>
            <person name="Harder C.B."/>
            <person name="Miyauchi S."/>
            <person name="Viragh M."/>
            <person name="Kuo A."/>
            <person name="Thoen E."/>
            <person name="Andreopoulos B."/>
            <person name="Lu D."/>
            <person name="Skrede I."/>
            <person name="Drula E."/>
            <person name="Henrissat B."/>
            <person name="Morin E."/>
            <person name="Kohler A."/>
            <person name="Barry K."/>
            <person name="LaButti K."/>
            <person name="Morin E."/>
            <person name="Salamov A."/>
            <person name="Lipzen A."/>
            <person name="Mereny Z."/>
            <person name="Hegedus B."/>
            <person name="Baldrian P."/>
            <person name="Stursova M."/>
            <person name="Weitz H."/>
            <person name="Taylor A."/>
            <person name="Grigoriev I.V."/>
            <person name="Nagy L.G."/>
            <person name="Martin F."/>
            <person name="Kauserud H."/>
        </authorList>
    </citation>
    <scope>NUCLEOTIDE SEQUENCE</scope>
    <source>
        <strain evidence="2">CBHHK200</strain>
    </source>
</reference>
<proteinExistence type="predicted"/>
<accession>A0AAD6SAM9</accession>
<keyword evidence="3" id="KW-1185">Reference proteome</keyword>
<evidence type="ECO:0000313" key="3">
    <source>
        <dbReference type="Proteomes" id="UP001218188"/>
    </source>
</evidence>